<dbReference type="AlphaFoldDB" id="A0A1V9XRK5"/>
<evidence type="ECO:0000313" key="2">
    <source>
        <dbReference type="Proteomes" id="UP000192247"/>
    </source>
</evidence>
<proteinExistence type="predicted"/>
<protein>
    <submittedName>
        <fullName evidence="1">Uncharacterized protein</fullName>
    </submittedName>
</protein>
<organism evidence="1 2">
    <name type="scientific">Tropilaelaps mercedesae</name>
    <dbReference type="NCBI Taxonomy" id="418985"/>
    <lineage>
        <taxon>Eukaryota</taxon>
        <taxon>Metazoa</taxon>
        <taxon>Ecdysozoa</taxon>
        <taxon>Arthropoda</taxon>
        <taxon>Chelicerata</taxon>
        <taxon>Arachnida</taxon>
        <taxon>Acari</taxon>
        <taxon>Parasitiformes</taxon>
        <taxon>Mesostigmata</taxon>
        <taxon>Gamasina</taxon>
        <taxon>Dermanyssoidea</taxon>
        <taxon>Laelapidae</taxon>
        <taxon>Tropilaelaps</taxon>
    </lineage>
</organism>
<dbReference type="InParanoid" id="A0A1V9XRK5"/>
<keyword evidence="2" id="KW-1185">Reference proteome</keyword>
<name>A0A1V9XRK5_9ACAR</name>
<gene>
    <name evidence="1" type="ORF">BIW11_08000</name>
</gene>
<accession>A0A1V9XRK5</accession>
<comment type="caution">
    <text evidence="1">The sequence shown here is derived from an EMBL/GenBank/DDBJ whole genome shotgun (WGS) entry which is preliminary data.</text>
</comment>
<dbReference type="Proteomes" id="UP000192247">
    <property type="component" value="Unassembled WGS sequence"/>
</dbReference>
<evidence type="ECO:0000313" key="1">
    <source>
        <dbReference type="EMBL" id="OQR76081.1"/>
    </source>
</evidence>
<dbReference type="EMBL" id="MNPL01005342">
    <property type="protein sequence ID" value="OQR76081.1"/>
    <property type="molecule type" value="Genomic_DNA"/>
</dbReference>
<sequence>MGISFFALPAGILGEWNKFEGGVWKIHYI</sequence>
<reference evidence="1 2" key="1">
    <citation type="journal article" date="2017" name="Gigascience">
        <title>Draft genome of the honey bee ectoparasitic mite, Tropilaelaps mercedesae, is shaped by the parasitic life history.</title>
        <authorList>
            <person name="Dong X."/>
            <person name="Armstrong S.D."/>
            <person name="Xia D."/>
            <person name="Makepeace B.L."/>
            <person name="Darby A.C."/>
            <person name="Kadowaki T."/>
        </authorList>
    </citation>
    <scope>NUCLEOTIDE SEQUENCE [LARGE SCALE GENOMIC DNA]</scope>
    <source>
        <strain evidence="1">Wuxi-XJTLU</strain>
    </source>
</reference>